<dbReference type="GO" id="GO:0004040">
    <property type="term" value="F:amidase activity"/>
    <property type="evidence" value="ECO:0007669"/>
    <property type="project" value="UniProtKB-EC"/>
</dbReference>
<dbReference type="PROSITE" id="PS00571">
    <property type="entry name" value="AMIDASES"/>
    <property type="match status" value="1"/>
</dbReference>
<dbReference type="EMBL" id="CCSD01000058">
    <property type="protein sequence ID" value="CDZ89166.1"/>
    <property type="molecule type" value="Genomic_DNA"/>
</dbReference>
<comment type="similarity">
    <text evidence="2">Belongs to the amidase family.</text>
</comment>
<name>A0A098BN72_9NOCA</name>
<dbReference type="InterPro" id="IPR023631">
    <property type="entry name" value="Amidase_dom"/>
</dbReference>
<dbReference type="InterPro" id="IPR000120">
    <property type="entry name" value="Amidase"/>
</dbReference>
<dbReference type="Proteomes" id="UP000042997">
    <property type="component" value="Unassembled WGS sequence"/>
</dbReference>
<sequence>MLALRVCEAGTNVEPVSHRTSRRRFLGTAAGGVVGLGLLPGVRAEARPVSRLPDPATVPATDPAMLSAVEAASLLQSGQLHPRELLDAYLRRTRDHDGGVGAWIHLYPDLAYAAADAAATRLTAARTTGEPVSPVCGLPIALKDLFAVGGLPLTASSNVLRDNVAAGDSGVWRRLRDAGAVLLGHVHTDEFAIGVVTPQVANPWNPRYSPGGSSGGSAAAVAARFAPLSVGSDTGGSLRLPASACGVSTIKPTYGRVTSHGMIPLTWTRDHPGPIGHSLADASLLLGVLAGEETDDPVTAGGPGVPEGGYPLTPPAGATPLAGVRIGLPHGATDRLAPELRRLFDEFLATARALGAELVPVSMPHPPESLLAGDTAEMGAYHRQFADRIGEYRIDLAPLVSAAVASLALPVADYFSLEQDRLRYQHQYNAMFRDHELDVIALPGALDDGCPRDAFAGLSVLSGVAGDVQWANYTGAPAVSFPVGRSAVTGLPFGVQLGALPWQESGLISVGLALQEALPVWREVPTVAPAARELPVVTPTVPGPGPDPTNTLGAAAPVRTPATLSTGGL</sequence>
<dbReference type="SUPFAM" id="SSF75304">
    <property type="entry name" value="Amidase signature (AS) enzymes"/>
    <property type="match status" value="1"/>
</dbReference>
<comment type="catalytic activity">
    <reaction evidence="1">
        <text>a monocarboxylic acid amide + H2O = a monocarboxylate + NH4(+)</text>
        <dbReference type="Rhea" id="RHEA:12020"/>
        <dbReference type="ChEBI" id="CHEBI:15377"/>
        <dbReference type="ChEBI" id="CHEBI:28938"/>
        <dbReference type="ChEBI" id="CHEBI:35757"/>
        <dbReference type="ChEBI" id="CHEBI:83628"/>
        <dbReference type="EC" id="3.5.1.4"/>
    </reaction>
</comment>
<dbReference type="PROSITE" id="PS51318">
    <property type="entry name" value="TAT"/>
    <property type="match status" value="1"/>
</dbReference>
<evidence type="ECO:0000256" key="1">
    <source>
        <dbReference type="ARBA" id="ARBA00001311"/>
    </source>
</evidence>
<dbReference type="Gene3D" id="3.90.1300.10">
    <property type="entry name" value="Amidase signature (AS) domain"/>
    <property type="match status" value="1"/>
</dbReference>
<dbReference type="PANTHER" id="PTHR11895:SF7">
    <property type="entry name" value="GLUTAMYL-TRNA(GLN) AMIDOTRANSFERASE SUBUNIT A, MITOCHONDRIAL"/>
    <property type="match status" value="1"/>
</dbReference>
<dbReference type="Pfam" id="PF01425">
    <property type="entry name" value="Amidase"/>
    <property type="match status" value="1"/>
</dbReference>
<evidence type="ECO:0000313" key="5">
    <source>
        <dbReference type="EMBL" id="CDZ89166.1"/>
    </source>
</evidence>
<dbReference type="eggNOG" id="COG0154">
    <property type="taxonomic scope" value="Bacteria"/>
</dbReference>
<evidence type="ECO:0000259" key="4">
    <source>
        <dbReference type="Pfam" id="PF01425"/>
    </source>
</evidence>
<dbReference type="AlphaFoldDB" id="A0A098BN72"/>
<dbReference type="EC" id="3.5.1.4" evidence="3"/>
<accession>A0A098BN72</accession>
<dbReference type="InterPro" id="IPR006311">
    <property type="entry name" value="TAT_signal"/>
</dbReference>
<evidence type="ECO:0000313" key="6">
    <source>
        <dbReference type="Proteomes" id="UP000042997"/>
    </source>
</evidence>
<dbReference type="InterPro" id="IPR036928">
    <property type="entry name" value="AS_sf"/>
</dbReference>
<organism evidence="5 6">
    <name type="scientific">Rhodococcus ruber</name>
    <dbReference type="NCBI Taxonomy" id="1830"/>
    <lineage>
        <taxon>Bacteria</taxon>
        <taxon>Bacillati</taxon>
        <taxon>Actinomycetota</taxon>
        <taxon>Actinomycetes</taxon>
        <taxon>Mycobacteriales</taxon>
        <taxon>Nocardiaceae</taxon>
        <taxon>Rhodococcus</taxon>
    </lineage>
</organism>
<gene>
    <name evidence="5" type="ORF">RHRU231_470014</name>
</gene>
<evidence type="ECO:0000256" key="2">
    <source>
        <dbReference type="ARBA" id="ARBA00009199"/>
    </source>
</evidence>
<evidence type="ECO:0000256" key="3">
    <source>
        <dbReference type="ARBA" id="ARBA00012922"/>
    </source>
</evidence>
<dbReference type="InterPro" id="IPR020556">
    <property type="entry name" value="Amidase_CS"/>
</dbReference>
<dbReference type="PANTHER" id="PTHR11895">
    <property type="entry name" value="TRANSAMIDASE"/>
    <property type="match status" value="1"/>
</dbReference>
<proteinExistence type="inferred from homology"/>
<reference evidence="5 6" key="1">
    <citation type="journal article" date="2014" name="Genome Announc.">
        <title>Draft Genome Sequence of Propane- and Butane-Oxidizing Actinobacterium Rhodococcus ruber IEGM 231.</title>
        <authorList>
            <person name="Ivshina I.B."/>
            <person name="Kuyukina M.S."/>
            <person name="Krivoruchko A.V."/>
            <person name="Barbe V."/>
            <person name="Fischer C."/>
        </authorList>
    </citation>
    <scope>NUCLEOTIDE SEQUENCE [LARGE SCALE GENOMIC DNA]</scope>
</reference>
<protein>
    <recommendedName>
        <fullName evidence="3">amidase</fullName>
        <ecNumber evidence="3">3.5.1.4</ecNumber>
    </recommendedName>
</protein>
<feature type="domain" description="Amidase" evidence="4">
    <location>
        <begin position="84"/>
        <end position="507"/>
    </location>
</feature>